<dbReference type="Gene3D" id="1.10.287.3510">
    <property type="match status" value="1"/>
</dbReference>
<reference evidence="9 10" key="1">
    <citation type="submission" date="2020-07" db="EMBL/GenBank/DDBJ databases">
        <title>Sequencing the genomes of 1000 actinobacteria strains.</title>
        <authorList>
            <person name="Klenk H.-P."/>
        </authorList>
    </citation>
    <scope>NUCLEOTIDE SEQUENCE [LARGE SCALE GENOMIC DNA]</scope>
    <source>
        <strain evidence="9 10">DSM 42178</strain>
    </source>
</reference>
<evidence type="ECO:0000256" key="1">
    <source>
        <dbReference type="ARBA" id="ARBA00004651"/>
    </source>
</evidence>
<evidence type="ECO:0000313" key="10">
    <source>
        <dbReference type="Proteomes" id="UP000567795"/>
    </source>
</evidence>
<comment type="caution">
    <text evidence="9">The sequence shown here is derived from an EMBL/GenBank/DDBJ whole genome shotgun (WGS) entry which is preliminary data.</text>
</comment>
<name>A0A852ZSS5_9ACTN</name>
<dbReference type="EMBL" id="JACBZD010000001">
    <property type="protein sequence ID" value="NYI04310.1"/>
    <property type="molecule type" value="Genomic_DNA"/>
</dbReference>
<feature type="transmembrane region" description="Helical" evidence="8">
    <location>
        <begin position="30"/>
        <end position="53"/>
    </location>
</feature>
<organism evidence="9 10">
    <name type="scientific">Allostreptomyces psammosilenae</name>
    <dbReference type="NCBI Taxonomy" id="1892865"/>
    <lineage>
        <taxon>Bacteria</taxon>
        <taxon>Bacillati</taxon>
        <taxon>Actinomycetota</taxon>
        <taxon>Actinomycetes</taxon>
        <taxon>Kitasatosporales</taxon>
        <taxon>Streptomycetaceae</taxon>
        <taxon>Allostreptomyces</taxon>
    </lineage>
</organism>
<keyword evidence="10" id="KW-1185">Reference proteome</keyword>
<evidence type="ECO:0000313" key="9">
    <source>
        <dbReference type="EMBL" id="NYI04310.1"/>
    </source>
</evidence>
<dbReference type="AlphaFoldDB" id="A0A852ZSS5"/>
<evidence type="ECO:0000256" key="6">
    <source>
        <dbReference type="ARBA" id="ARBA00023136"/>
    </source>
</evidence>
<feature type="transmembrane region" description="Helical" evidence="8">
    <location>
        <begin position="6"/>
        <end position="23"/>
    </location>
</feature>
<dbReference type="NCBIfam" id="NF005929">
    <property type="entry name" value="PRK07946.1"/>
    <property type="match status" value="1"/>
</dbReference>
<feature type="transmembrane region" description="Helical" evidence="8">
    <location>
        <begin position="73"/>
        <end position="94"/>
    </location>
</feature>
<evidence type="ECO:0000256" key="7">
    <source>
        <dbReference type="SAM" id="MobiDB-lite"/>
    </source>
</evidence>
<evidence type="ECO:0000256" key="3">
    <source>
        <dbReference type="ARBA" id="ARBA00022475"/>
    </source>
</evidence>
<dbReference type="GO" id="GO:0005886">
    <property type="term" value="C:plasma membrane"/>
    <property type="evidence" value="ECO:0007669"/>
    <property type="project" value="UniProtKB-SubCell"/>
</dbReference>
<dbReference type="RefSeq" id="WP_179813223.1">
    <property type="nucleotide sequence ID" value="NZ_JACBZD010000001.1"/>
</dbReference>
<protein>
    <submittedName>
        <fullName evidence="9">Multicomponent Na+:H+ antiporter subunit C</fullName>
    </submittedName>
</protein>
<accession>A0A852ZSS5</accession>
<dbReference type="Pfam" id="PF00420">
    <property type="entry name" value="Oxidored_q2"/>
    <property type="match status" value="1"/>
</dbReference>
<dbReference type="Proteomes" id="UP000567795">
    <property type="component" value="Unassembled WGS sequence"/>
</dbReference>
<proteinExistence type="inferred from homology"/>
<sequence>MSVNLSLTVAAVVLLTSGAYLLMQRTLTRALLGVTLAGHAANVMLLVAGGPAGDAPVATGGATEGYSDPLPQALVLTALVITLGITAFLLAMAYRNWRLTAEDEVPDDPEDRRIAARTAAGVADRAADEADESETDTAPAASHEPAPTAPGDERGPAS</sequence>
<comment type="similarity">
    <text evidence="2">Belongs to the CPA3 antiporters (TC 2.A.63) subunit C family.</text>
</comment>
<feature type="region of interest" description="Disordered" evidence="7">
    <location>
        <begin position="102"/>
        <end position="158"/>
    </location>
</feature>
<evidence type="ECO:0000256" key="2">
    <source>
        <dbReference type="ARBA" id="ARBA00010388"/>
    </source>
</evidence>
<keyword evidence="4 8" id="KW-0812">Transmembrane</keyword>
<dbReference type="InterPro" id="IPR039428">
    <property type="entry name" value="NUOK/Mnh_C1-like"/>
</dbReference>
<evidence type="ECO:0000256" key="5">
    <source>
        <dbReference type="ARBA" id="ARBA00022989"/>
    </source>
</evidence>
<keyword evidence="5 8" id="KW-1133">Transmembrane helix</keyword>
<comment type="subcellular location">
    <subcellularLocation>
        <location evidence="1">Cell membrane</location>
        <topology evidence="1">Multi-pass membrane protein</topology>
    </subcellularLocation>
</comment>
<evidence type="ECO:0000256" key="8">
    <source>
        <dbReference type="SAM" id="Phobius"/>
    </source>
</evidence>
<dbReference type="PANTHER" id="PTHR34583:SF2">
    <property type="entry name" value="ANTIPORTER SUBUNIT MNHC2-RELATED"/>
    <property type="match status" value="1"/>
</dbReference>
<evidence type="ECO:0000256" key="4">
    <source>
        <dbReference type="ARBA" id="ARBA00022692"/>
    </source>
</evidence>
<dbReference type="InterPro" id="IPR050601">
    <property type="entry name" value="CPA3_antiporter_subunitC"/>
</dbReference>
<dbReference type="PANTHER" id="PTHR34583">
    <property type="entry name" value="ANTIPORTER SUBUNIT MNHC2-RELATED"/>
    <property type="match status" value="1"/>
</dbReference>
<keyword evidence="3" id="KW-1003">Cell membrane</keyword>
<gene>
    <name evidence="9" type="ORF">FHU37_001253</name>
</gene>
<keyword evidence="6 8" id="KW-0472">Membrane</keyword>